<feature type="chain" id="PRO_5015618978" evidence="1">
    <location>
        <begin position="45"/>
        <end position="72"/>
    </location>
</feature>
<dbReference type="Proteomes" id="UP000238083">
    <property type="component" value="Unassembled WGS sequence"/>
</dbReference>
<gene>
    <name evidence="2" type="ORF">CLV37_113128</name>
</gene>
<comment type="caution">
    <text evidence="2">The sequence shown here is derived from an EMBL/GenBank/DDBJ whole genome shotgun (WGS) entry which is preliminary data.</text>
</comment>
<evidence type="ECO:0000313" key="2">
    <source>
        <dbReference type="EMBL" id="PRY11504.1"/>
    </source>
</evidence>
<dbReference type="EMBL" id="PVZF01000013">
    <property type="protein sequence ID" value="PRY11504.1"/>
    <property type="molecule type" value="Genomic_DNA"/>
</dbReference>
<name>A0A2T0QYP7_9ACTN</name>
<dbReference type="AlphaFoldDB" id="A0A2T0QYP7"/>
<keyword evidence="1" id="KW-0732">Signal</keyword>
<evidence type="ECO:0000313" key="3">
    <source>
        <dbReference type="Proteomes" id="UP000238083"/>
    </source>
</evidence>
<organism evidence="2 3">
    <name type="scientific">Kineococcus rhizosphaerae</name>
    <dbReference type="NCBI Taxonomy" id="559628"/>
    <lineage>
        <taxon>Bacteria</taxon>
        <taxon>Bacillati</taxon>
        <taxon>Actinomycetota</taxon>
        <taxon>Actinomycetes</taxon>
        <taxon>Kineosporiales</taxon>
        <taxon>Kineosporiaceae</taxon>
        <taxon>Kineococcus</taxon>
    </lineage>
</organism>
<keyword evidence="3" id="KW-1185">Reference proteome</keyword>
<feature type="signal peptide" evidence="1">
    <location>
        <begin position="1"/>
        <end position="44"/>
    </location>
</feature>
<accession>A0A2T0QYP7</accession>
<proteinExistence type="predicted"/>
<sequence>MTAPRREDPVRPRPARPARLARLVLGAGVVAALGSLAAAAPAGAAVLPHGWPWFGGSCLPLQVCPPPFPWFV</sequence>
<protein>
    <submittedName>
        <fullName evidence="2">Uncharacterized protein</fullName>
    </submittedName>
</protein>
<evidence type="ECO:0000256" key="1">
    <source>
        <dbReference type="SAM" id="SignalP"/>
    </source>
</evidence>
<reference evidence="2 3" key="1">
    <citation type="submission" date="2018-03" db="EMBL/GenBank/DDBJ databases">
        <title>Genomic Encyclopedia of Archaeal and Bacterial Type Strains, Phase II (KMG-II): from individual species to whole genera.</title>
        <authorList>
            <person name="Goeker M."/>
        </authorList>
    </citation>
    <scope>NUCLEOTIDE SEQUENCE [LARGE SCALE GENOMIC DNA]</scope>
    <source>
        <strain evidence="2 3">DSM 19711</strain>
    </source>
</reference>